<dbReference type="RefSeq" id="WP_177197705.1">
    <property type="nucleotide sequence ID" value="NZ_FOTC01000006.1"/>
</dbReference>
<protein>
    <submittedName>
        <fullName evidence="3">Uncharacterized protein</fullName>
    </submittedName>
</protein>
<feature type="region of interest" description="Disordered" evidence="1">
    <location>
        <begin position="1"/>
        <end position="22"/>
    </location>
</feature>
<keyword evidence="2" id="KW-1133">Transmembrane helix</keyword>
<evidence type="ECO:0000256" key="2">
    <source>
        <dbReference type="SAM" id="Phobius"/>
    </source>
</evidence>
<proteinExistence type="predicted"/>
<name>A0A1I4HY33_9EURY</name>
<sequence>MNDPGSAMADSPPGSLEPSDDDSIGSSWWNVVWILLPFLIFVILLATIAFLAS</sequence>
<reference evidence="4" key="1">
    <citation type="submission" date="2016-10" db="EMBL/GenBank/DDBJ databases">
        <authorList>
            <person name="Varghese N."/>
            <person name="Submissions S."/>
        </authorList>
    </citation>
    <scope>NUCLEOTIDE SEQUENCE [LARGE SCALE GENOMIC DNA]</scope>
    <source>
        <strain evidence="4">CGMCC 1.7738</strain>
    </source>
</reference>
<dbReference type="EMBL" id="FOTC01000006">
    <property type="protein sequence ID" value="SFL46954.1"/>
    <property type="molecule type" value="Genomic_DNA"/>
</dbReference>
<keyword evidence="4" id="KW-1185">Reference proteome</keyword>
<evidence type="ECO:0000313" key="3">
    <source>
        <dbReference type="EMBL" id="SFL46954.1"/>
    </source>
</evidence>
<keyword evidence="2" id="KW-0472">Membrane</keyword>
<evidence type="ECO:0000256" key="1">
    <source>
        <dbReference type="SAM" id="MobiDB-lite"/>
    </source>
</evidence>
<keyword evidence="2" id="KW-0812">Transmembrane</keyword>
<evidence type="ECO:0000313" key="4">
    <source>
        <dbReference type="Proteomes" id="UP000199607"/>
    </source>
</evidence>
<organism evidence="3 4">
    <name type="scientific">Halogranum rubrum</name>
    <dbReference type="NCBI Taxonomy" id="553466"/>
    <lineage>
        <taxon>Archaea</taxon>
        <taxon>Methanobacteriati</taxon>
        <taxon>Methanobacteriota</taxon>
        <taxon>Stenosarchaea group</taxon>
        <taxon>Halobacteria</taxon>
        <taxon>Halobacteriales</taxon>
        <taxon>Haloferacaceae</taxon>
    </lineage>
</organism>
<dbReference type="Proteomes" id="UP000199607">
    <property type="component" value="Unassembled WGS sequence"/>
</dbReference>
<gene>
    <name evidence="3" type="ORF">SAMN04487950_3913</name>
</gene>
<accession>A0A1I4HY33</accession>
<dbReference type="AlphaFoldDB" id="A0A1I4HY33"/>
<feature type="transmembrane region" description="Helical" evidence="2">
    <location>
        <begin position="28"/>
        <end position="52"/>
    </location>
</feature>